<evidence type="ECO:0000313" key="6">
    <source>
        <dbReference type="EMBL" id="MEV0710622.1"/>
    </source>
</evidence>
<dbReference type="SMART" id="SM00062">
    <property type="entry name" value="PBPb"/>
    <property type="match status" value="1"/>
</dbReference>
<dbReference type="PANTHER" id="PTHR35936">
    <property type="entry name" value="MEMBRANE-BOUND LYTIC MUREIN TRANSGLYCOSYLASE F"/>
    <property type="match status" value="1"/>
</dbReference>
<gene>
    <name evidence="6" type="ORF">AB0I48_23950</name>
</gene>
<dbReference type="EMBL" id="JBFAKC010000011">
    <property type="protein sequence ID" value="MEV0710622.1"/>
    <property type="molecule type" value="Genomic_DNA"/>
</dbReference>
<dbReference type="InterPro" id="IPR001638">
    <property type="entry name" value="Solute-binding_3/MltF_N"/>
</dbReference>
<evidence type="ECO:0000256" key="2">
    <source>
        <dbReference type="ARBA" id="ARBA00010333"/>
    </source>
</evidence>
<dbReference type="InterPro" id="IPR018313">
    <property type="entry name" value="SBP_3_CS"/>
</dbReference>
<comment type="similarity">
    <text evidence="2 4">Belongs to the bacterial solute-binding protein 3 family.</text>
</comment>
<evidence type="ECO:0000256" key="1">
    <source>
        <dbReference type="ARBA" id="ARBA00004196"/>
    </source>
</evidence>
<reference evidence="6 7" key="1">
    <citation type="submission" date="2024-06" db="EMBL/GenBank/DDBJ databases">
        <title>The Natural Products Discovery Center: Release of the First 8490 Sequenced Strains for Exploring Actinobacteria Biosynthetic Diversity.</title>
        <authorList>
            <person name="Kalkreuter E."/>
            <person name="Kautsar S.A."/>
            <person name="Yang D."/>
            <person name="Bader C.D."/>
            <person name="Teijaro C.N."/>
            <person name="Fluegel L."/>
            <person name="Davis C.M."/>
            <person name="Simpson J.R."/>
            <person name="Lauterbach L."/>
            <person name="Steele A.D."/>
            <person name="Gui C."/>
            <person name="Meng S."/>
            <person name="Li G."/>
            <person name="Viehrig K."/>
            <person name="Ye F."/>
            <person name="Su P."/>
            <person name="Kiefer A.F."/>
            <person name="Nichols A."/>
            <person name="Cepeda A.J."/>
            <person name="Yan W."/>
            <person name="Fan B."/>
            <person name="Jiang Y."/>
            <person name="Adhikari A."/>
            <person name="Zheng C.-J."/>
            <person name="Schuster L."/>
            <person name="Cowan T.M."/>
            <person name="Smanski M.J."/>
            <person name="Chevrette M.G."/>
            <person name="De Carvalho L.P.S."/>
            <person name="Shen B."/>
        </authorList>
    </citation>
    <scope>NUCLEOTIDE SEQUENCE [LARGE SCALE GENOMIC DNA]</scope>
    <source>
        <strain evidence="6 7">NPDC050403</strain>
    </source>
</reference>
<dbReference type="PANTHER" id="PTHR35936:SF17">
    <property type="entry name" value="ARGININE-BINDING EXTRACELLULAR PROTEIN ARTP"/>
    <property type="match status" value="1"/>
</dbReference>
<dbReference type="PROSITE" id="PS01039">
    <property type="entry name" value="SBP_BACTERIAL_3"/>
    <property type="match status" value="1"/>
</dbReference>
<protein>
    <submittedName>
        <fullName evidence="6">ABC transporter substrate-binding protein</fullName>
    </submittedName>
</protein>
<dbReference type="Pfam" id="PF00497">
    <property type="entry name" value="SBP_bac_3"/>
    <property type="match status" value="1"/>
</dbReference>
<evidence type="ECO:0000259" key="5">
    <source>
        <dbReference type="SMART" id="SM00062"/>
    </source>
</evidence>
<accession>A0ABV3FYW9</accession>
<dbReference type="CDD" id="cd01004">
    <property type="entry name" value="PBP2_MidA_like"/>
    <property type="match status" value="1"/>
</dbReference>
<proteinExistence type="inferred from homology"/>
<name>A0ABV3FYW9_9NOCA</name>
<dbReference type="SUPFAM" id="SSF53850">
    <property type="entry name" value="Periplasmic binding protein-like II"/>
    <property type="match status" value="1"/>
</dbReference>
<evidence type="ECO:0000256" key="3">
    <source>
        <dbReference type="ARBA" id="ARBA00022729"/>
    </source>
</evidence>
<dbReference type="PROSITE" id="PS51257">
    <property type="entry name" value="PROKAR_LIPOPROTEIN"/>
    <property type="match status" value="1"/>
</dbReference>
<dbReference type="RefSeq" id="WP_109529858.1">
    <property type="nucleotide sequence ID" value="NZ_JBEXKW010000069.1"/>
</dbReference>
<dbReference type="Proteomes" id="UP001551695">
    <property type="component" value="Unassembled WGS sequence"/>
</dbReference>
<keyword evidence="7" id="KW-1185">Reference proteome</keyword>
<organism evidence="6 7">
    <name type="scientific">Nocardia aurea</name>
    <dbReference type="NCBI Taxonomy" id="2144174"/>
    <lineage>
        <taxon>Bacteria</taxon>
        <taxon>Bacillati</taxon>
        <taxon>Actinomycetota</taxon>
        <taxon>Actinomycetes</taxon>
        <taxon>Mycobacteriales</taxon>
        <taxon>Nocardiaceae</taxon>
        <taxon>Nocardia</taxon>
    </lineage>
</organism>
<evidence type="ECO:0000256" key="4">
    <source>
        <dbReference type="RuleBase" id="RU003744"/>
    </source>
</evidence>
<comment type="subcellular location">
    <subcellularLocation>
        <location evidence="1">Cell envelope</location>
    </subcellularLocation>
</comment>
<feature type="domain" description="Solute-binding protein family 3/N-terminal" evidence="5">
    <location>
        <begin position="68"/>
        <end position="293"/>
    </location>
</feature>
<evidence type="ECO:0000313" key="7">
    <source>
        <dbReference type="Proteomes" id="UP001551695"/>
    </source>
</evidence>
<dbReference type="Gene3D" id="3.40.190.10">
    <property type="entry name" value="Periplasmic binding protein-like II"/>
    <property type="match status" value="2"/>
</dbReference>
<sequence>MWRAAVSVRTVLGRSALRAVCVVAGGALILTGCSNNTEESGPAVPKVSVDKVDAIAATLPEKITQSGKLVVGVNVPYQPNEYKDADGKIVGFDVDLLDAVGSVLGVKVEYVESAFEKIIPAIQAGTYDVGMSSITDTKERQQQVDFTDYFKAGVQWAQQIGKPVDPDNACGKKVAVQATTIEHTEEVPAKSDACVAAGKPAIDIKPFDEQSAATNALVLGQVDAMSADSPVTAYAIKKSDGKIEAAGSVFDSAPYGWAVPKNSPLAKALQSALNHLIKNGQYKTITENWGVQEGAITESVINGAES</sequence>
<comment type="caution">
    <text evidence="6">The sequence shown here is derived from an EMBL/GenBank/DDBJ whole genome shotgun (WGS) entry which is preliminary data.</text>
</comment>
<keyword evidence="3" id="KW-0732">Signal</keyword>